<dbReference type="InterPro" id="IPR034556">
    <property type="entry name" value="tRNA_wybutosine-synthase"/>
</dbReference>
<proteinExistence type="predicted"/>
<dbReference type="GO" id="GO:0031591">
    <property type="term" value="P:wybutosine biosynthetic process"/>
    <property type="evidence" value="ECO:0007669"/>
    <property type="project" value="TreeGrafter"/>
</dbReference>
<dbReference type="PANTHER" id="PTHR13930:SF0">
    <property type="entry name" value="S-ADENOSYL-L-METHIONINE-DEPENDENT TRNA 4-DEMETHYLWYOSINE SYNTHASE TYW1-RELATED"/>
    <property type="match status" value="1"/>
</dbReference>
<protein>
    <submittedName>
        <fullName evidence="2">Uncharacterized protein</fullName>
    </submittedName>
</protein>
<dbReference type="OrthoDB" id="271553at2759"/>
<comment type="caution">
    <text evidence="2">The sequence shown here is derived from an EMBL/GenBank/DDBJ whole genome shotgun (WGS) entry which is preliminary data.</text>
</comment>
<feature type="compositionally biased region" description="Acidic residues" evidence="1">
    <location>
        <begin position="80"/>
        <end position="109"/>
    </location>
</feature>
<evidence type="ECO:0000313" key="2">
    <source>
        <dbReference type="EMBL" id="KAG8451014.1"/>
    </source>
</evidence>
<dbReference type="EMBL" id="JAACNH010000002">
    <property type="protein sequence ID" value="KAG8451014.1"/>
    <property type="molecule type" value="Genomic_DNA"/>
</dbReference>
<feature type="region of interest" description="Disordered" evidence="1">
    <location>
        <begin position="75"/>
        <end position="113"/>
    </location>
</feature>
<reference evidence="2" key="1">
    <citation type="thesis" date="2020" institute="ProQuest LLC" country="789 East Eisenhower Parkway, Ann Arbor, MI, USA">
        <title>Comparative Genomics and Chromosome Evolution.</title>
        <authorList>
            <person name="Mudd A.B."/>
        </authorList>
    </citation>
    <scope>NUCLEOTIDE SEQUENCE</scope>
    <source>
        <strain evidence="2">Female2</strain>
        <tissue evidence="2">Blood</tissue>
    </source>
</reference>
<dbReference type="Proteomes" id="UP000812440">
    <property type="component" value="Chromosome 2"/>
</dbReference>
<sequence length="188" mass="20826">VGKNIDKWLWMLSANRIMTRSEGDCNVVKSKHGSIEADFEVWKALFLSRMQALVKGEEKTCSGNCKKGICKSKKSSADALEQEEDPFDHEETEEEQFESTSESESEEAGDAGSGLIDVEDLGKAMSNIKNAKRALDTNEVAGKISSASVEQEEQREMITPALQEALTKQVTIFISSVKYSDLLSCSWF</sequence>
<feature type="non-terminal residue" evidence="2">
    <location>
        <position position="1"/>
    </location>
</feature>
<organism evidence="2 3">
    <name type="scientific">Hymenochirus boettgeri</name>
    <name type="common">Congo dwarf clawed frog</name>
    <dbReference type="NCBI Taxonomy" id="247094"/>
    <lineage>
        <taxon>Eukaryota</taxon>
        <taxon>Metazoa</taxon>
        <taxon>Chordata</taxon>
        <taxon>Craniata</taxon>
        <taxon>Vertebrata</taxon>
        <taxon>Euteleostomi</taxon>
        <taxon>Amphibia</taxon>
        <taxon>Batrachia</taxon>
        <taxon>Anura</taxon>
        <taxon>Pipoidea</taxon>
        <taxon>Pipidae</taxon>
        <taxon>Pipinae</taxon>
        <taxon>Hymenochirus</taxon>
    </lineage>
</organism>
<evidence type="ECO:0000256" key="1">
    <source>
        <dbReference type="SAM" id="MobiDB-lite"/>
    </source>
</evidence>
<dbReference type="GO" id="GO:0051539">
    <property type="term" value="F:4 iron, 4 sulfur cluster binding"/>
    <property type="evidence" value="ECO:0007669"/>
    <property type="project" value="InterPro"/>
</dbReference>
<gene>
    <name evidence="2" type="ORF">GDO86_003337</name>
</gene>
<accession>A0A8T2K5B8</accession>
<name>A0A8T2K5B8_9PIPI</name>
<keyword evidence="3" id="KW-1185">Reference proteome</keyword>
<dbReference type="AlphaFoldDB" id="A0A8T2K5B8"/>
<evidence type="ECO:0000313" key="3">
    <source>
        <dbReference type="Proteomes" id="UP000812440"/>
    </source>
</evidence>
<dbReference type="PANTHER" id="PTHR13930">
    <property type="entry name" value="S-ADENOSYL-L-METHIONINE-DEPENDENT TRNA 4-DEMETHYLWYOSINE SYNTHASE"/>
    <property type="match status" value="1"/>
</dbReference>